<feature type="region of interest" description="Disordered" evidence="1">
    <location>
        <begin position="311"/>
        <end position="371"/>
    </location>
</feature>
<dbReference type="EMBL" id="HACG01020949">
    <property type="protein sequence ID" value="CEK67814.1"/>
    <property type="molecule type" value="Transcribed_RNA"/>
</dbReference>
<name>A0A0B6ZGU3_9EUPU</name>
<evidence type="ECO:0000256" key="1">
    <source>
        <dbReference type="SAM" id="MobiDB-lite"/>
    </source>
</evidence>
<proteinExistence type="predicted"/>
<evidence type="ECO:0000313" key="2">
    <source>
        <dbReference type="EMBL" id="CEK67814.1"/>
    </source>
</evidence>
<gene>
    <name evidence="2" type="primary">ORF64014</name>
</gene>
<feature type="compositionally biased region" description="Low complexity" evidence="1">
    <location>
        <begin position="318"/>
        <end position="333"/>
    </location>
</feature>
<dbReference type="AlphaFoldDB" id="A0A0B6ZGU3"/>
<feature type="region of interest" description="Disordered" evidence="1">
    <location>
        <begin position="515"/>
        <end position="594"/>
    </location>
</feature>
<reference evidence="2" key="1">
    <citation type="submission" date="2014-12" db="EMBL/GenBank/DDBJ databases">
        <title>Insight into the proteome of Arion vulgaris.</title>
        <authorList>
            <person name="Aradska J."/>
            <person name="Bulat T."/>
            <person name="Smidak R."/>
            <person name="Sarate P."/>
            <person name="Gangsoo J."/>
            <person name="Sialana F."/>
            <person name="Bilban M."/>
            <person name="Lubec G."/>
        </authorList>
    </citation>
    <scope>NUCLEOTIDE SEQUENCE</scope>
    <source>
        <tissue evidence="2">Skin</tissue>
    </source>
</reference>
<feature type="compositionally biased region" description="Polar residues" evidence="1">
    <location>
        <begin position="54"/>
        <end position="75"/>
    </location>
</feature>
<feature type="compositionally biased region" description="Polar residues" evidence="1">
    <location>
        <begin position="236"/>
        <end position="252"/>
    </location>
</feature>
<feature type="compositionally biased region" description="Basic and acidic residues" evidence="1">
    <location>
        <begin position="198"/>
        <end position="209"/>
    </location>
</feature>
<feature type="compositionally biased region" description="Polar residues" evidence="1">
    <location>
        <begin position="133"/>
        <end position="145"/>
    </location>
</feature>
<feature type="compositionally biased region" description="Basic and acidic residues" evidence="1">
    <location>
        <begin position="537"/>
        <end position="594"/>
    </location>
</feature>
<organism evidence="2">
    <name type="scientific">Arion vulgaris</name>
    <dbReference type="NCBI Taxonomy" id="1028688"/>
    <lineage>
        <taxon>Eukaryota</taxon>
        <taxon>Metazoa</taxon>
        <taxon>Spiralia</taxon>
        <taxon>Lophotrochozoa</taxon>
        <taxon>Mollusca</taxon>
        <taxon>Gastropoda</taxon>
        <taxon>Heterobranchia</taxon>
        <taxon>Euthyneura</taxon>
        <taxon>Panpulmonata</taxon>
        <taxon>Eupulmonata</taxon>
        <taxon>Stylommatophora</taxon>
        <taxon>Helicina</taxon>
        <taxon>Arionoidea</taxon>
        <taxon>Arionidae</taxon>
        <taxon>Arion</taxon>
    </lineage>
</organism>
<sequence>MKPPTFGQNMTPALQKFMNKQNEVLAGKTGQGSVSEVETPPKKAPDVMGKSIKNGLNTGSNSERNENNAPASVNKNIAVKPTIGATKPSDIRRSSQVNVPSIFQQDSVNTSTALEGRRGSQVLVPEIFKPGLKNTTTLSEVNTSQENKKPKPFAKPGPVNLGSANLRPPPGPKPQLTSSSDSSLSGNTTSPPSLPVTDKSDDIKSKDKFQQFTPNNPLKVKLPVMDQQQLKKNDNSSRTSATLPSSFATTRPASPPNDGKVVDFRTMLRSTTKTPPTNPMVGKNKPANIKPILPPTLPTTNKVANAEVSLTGGHDTRSSSVPVVDSSLSSNNSQGPPDVPSAHSQLFGNKRKPVQEPESQSNNTILERKSDSKKFKNVKLEVCFPMPTPPHKPALPGNIDLTVVKQQYQRTIQILKGVSDTSNIDVDENDGEVYDDGISLSDVVKRQSNNRKQQEERISIIPDMSAEEEGVYDDGCTQVYPRQQVSIPPQSLPPTFRQPASVPDGECMYVDAETERQQEEDLDQVYEDEDSIILNTEKLEEDRKRRQREEAEAKKKEEKERKEREKEEEKKRKKEEKERAKKEKEEMQLRKNLI</sequence>
<feature type="region of interest" description="Disordered" evidence="1">
    <location>
        <begin position="19"/>
        <end position="299"/>
    </location>
</feature>
<accession>A0A0B6ZGU3</accession>
<feature type="compositionally biased region" description="Acidic residues" evidence="1">
    <location>
        <begin position="520"/>
        <end position="531"/>
    </location>
</feature>
<feature type="compositionally biased region" description="Low complexity" evidence="1">
    <location>
        <begin position="177"/>
        <end position="190"/>
    </location>
</feature>
<feature type="compositionally biased region" description="Polar residues" evidence="1">
    <location>
        <begin position="94"/>
        <end position="113"/>
    </location>
</feature>
<protein>
    <submittedName>
        <fullName evidence="2">Uncharacterized protein</fullName>
    </submittedName>
</protein>